<dbReference type="Proteomes" id="UP000295294">
    <property type="component" value="Plasmid unnamed1"/>
</dbReference>
<dbReference type="EMBL" id="CP038636">
    <property type="protein sequence ID" value="QBY55576.1"/>
    <property type="molecule type" value="Genomic_DNA"/>
</dbReference>
<name>A0A4P7LHF1_9BURK</name>
<evidence type="ECO:0000256" key="5">
    <source>
        <dbReference type="ARBA" id="ARBA00037918"/>
    </source>
</evidence>
<sequence>MQAVFGSPGRYVQGAGAIEVLGEHAARLGSNALLVADRMVMGMVGEQLVRLCEQAGVATRSVSFDEALTPGLVARLAAEAGQPGPDLVVAAGGGRSIDAGKALADHFGVPVITVPTVASNDAPTSKNYVLYDEAHRLLAVRHLPYSPSSVIADTALIAQAPASMLLAGIGDAISKMFEAEQCARARAGRNMFGTRPLLSAAALARACHAVLMADAQDALAAAGTGTPTPPFERVVEATILMSGLGFESGGLSIAHALTRGLSALRGVRHAPHGLQVAYGLLVQLELERRDDAARTEVEALYRSIGLPLCLADLGLPDATVEELRHAAELSLAAPHMRNFMRELDAGDLVAAMGAVNARALQMLQAAEAS</sequence>
<dbReference type="CDD" id="cd08170">
    <property type="entry name" value="GlyDH"/>
    <property type="match status" value="1"/>
</dbReference>
<dbReference type="PANTHER" id="PTHR43616:SF5">
    <property type="entry name" value="GLYCEROL DEHYDROGENASE 1"/>
    <property type="match status" value="1"/>
</dbReference>
<dbReference type="AlphaFoldDB" id="A0A4P7LHF1"/>
<evidence type="ECO:0000256" key="4">
    <source>
        <dbReference type="ARBA" id="ARBA00023027"/>
    </source>
</evidence>
<evidence type="ECO:0000256" key="10">
    <source>
        <dbReference type="PIRSR" id="PIRSR000112-2"/>
    </source>
</evidence>
<evidence type="ECO:0000313" key="14">
    <source>
        <dbReference type="Proteomes" id="UP000295294"/>
    </source>
</evidence>
<feature type="binding site" evidence="11">
    <location>
        <position position="125"/>
    </location>
    <ligand>
        <name>NAD(+)</name>
        <dbReference type="ChEBI" id="CHEBI:57540"/>
    </ligand>
</feature>
<evidence type="ECO:0000256" key="1">
    <source>
        <dbReference type="ARBA" id="ARBA00007358"/>
    </source>
</evidence>
<keyword evidence="2 9" id="KW-0479">Metal-binding</keyword>
<evidence type="ECO:0000256" key="6">
    <source>
        <dbReference type="ARBA" id="ARBA00039147"/>
    </source>
</evidence>
<proteinExistence type="inferred from homology"/>
<feature type="binding site" evidence="11">
    <location>
        <position position="131"/>
    </location>
    <ligand>
        <name>NAD(+)</name>
        <dbReference type="ChEBI" id="CHEBI:57540"/>
    </ligand>
</feature>
<feature type="binding site" evidence="9">
    <location>
        <position position="171"/>
    </location>
    <ligand>
        <name>glycerol</name>
        <dbReference type="ChEBI" id="CHEBI:17754"/>
    </ligand>
</feature>
<comment type="catalytic activity">
    <reaction evidence="8">
        <text>glycerol + NAD(+) = dihydroxyacetone + NADH + H(+)</text>
        <dbReference type="Rhea" id="RHEA:13769"/>
        <dbReference type="ChEBI" id="CHEBI:15378"/>
        <dbReference type="ChEBI" id="CHEBI:16016"/>
        <dbReference type="ChEBI" id="CHEBI:17754"/>
        <dbReference type="ChEBI" id="CHEBI:57540"/>
        <dbReference type="ChEBI" id="CHEBI:57945"/>
        <dbReference type="EC" id="1.1.1.6"/>
    </reaction>
</comment>
<evidence type="ECO:0000256" key="9">
    <source>
        <dbReference type="PIRSR" id="PIRSR000112-1"/>
    </source>
</evidence>
<evidence type="ECO:0000259" key="12">
    <source>
        <dbReference type="Pfam" id="PF00465"/>
    </source>
</evidence>
<feature type="binding site" evidence="10">
    <location>
        <position position="121"/>
    </location>
    <ligand>
        <name>glycerol</name>
        <dbReference type="ChEBI" id="CHEBI:17754"/>
    </ligand>
</feature>
<keyword evidence="13" id="KW-0614">Plasmid</keyword>
<organism evidence="13 14">
    <name type="scientific">Cupriavidus oxalaticus</name>
    <dbReference type="NCBI Taxonomy" id="96344"/>
    <lineage>
        <taxon>Bacteria</taxon>
        <taxon>Pseudomonadati</taxon>
        <taxon>Pseudomonadota</taxon>
        <taxon>Betaproteobacteria</taxon>
        <taxon>Burkholderiales</taxon>
        <taxon>Burkholderiaceae</taxon>
        <taxon>Cupriavidus</taxon>
    </lineage>
</organism>
<dbReference type="PANTHER" id="PTHR43616">
    <property type="entry name" value="GLYCEROL DEHYDROGENASE"/>
    <property type="match status" value="1"/>
</dbReference>
<dbReference type="Gene3D" id="3.40.50.1970">
    <property type="match status" value="1"/>
</dbReference>
<dbReference type="EC" id="1.1.1.6" evidence="6"/>
<accession>A0A4P7LHF1</accession>
<protein>
    <recommendedName>
        <fullName evidence="7">Glycerol dehydrogenase</fullName>
        <ecNumber evidence="6">1.1.1.6</ecNumber>
    </recommendedName>
</protein>
<dbReference type="NCBIfam" id="NF006941">
    <property type="entry name" value="PRK09423.1"/>
    <property type="match status" value="1"/>
</dbReference>
<dbReference type="GO" id="GO:0046872">
    <property type="term" value="F:metal ion binding"/>
    <property type="evidence" value="ECO:0007669"/>
    <property type="project" value="UniProtKB-KW"/>
</dbReference>
<evidence type="ECO:0000256" key="11">
    <source>
        <dbReference type="PIRSR" id="PIRSR000112-3"/>
    </source>
</evidence>
<reference evidence="13 14" key="1">
    <citation type="submission" date="2019-03" db="EMBL/GenBank/DDBJ databases">
        <title>Efficiently degradation of phenoxyalkanoic acid herbicides by Cupriavidus oxalaticus strain X32.</title>
        <authorList>
            <person name="Sheng X."/>
        </authorList>
    </citation>
    <scope>NUCLEOTIDE SEQUENCE [LARGE SCALE GENOMIC DNA]</scope>
    <source>
        <strain evidence="13 14">X32</strain>
        <plasmid evidence="13 14">unnamed1</plasmid>
    </source>
</reference>
<dbReference type="KEGG" id="cox:E0W60_31730"/>
<feature type="domain" description="Alcohol dehydrogenase iron-type/glycerol dehydrogenase GldA" evidence="12">
    <location>
        <begin position="8"/>
        <end position="154"/>
    </location>
</feature>
<dbReference type="OrthoDB" id="5198708at2"/>
<dbReference type="PROSITE" id="PS00913">
    <property type="entry name" value="ADH_IRON_1"/>
    <property type="match status" value="1"/>
</dbReference>
<evidence type="ECO:0000256" key="2">
    <source>
        <dbReference type="ARBA" id="ARBA00022723"/>
    </source>
</evidence>
<dbReference type="SUPFAM" id="SSF56796">
    <property type="entry name" value="Dehydroquinate synthase-like"/>
    <property type="match status" value="1"/>
</dbReference>
<keyword evidence="9" id="KW-0862">Zinc</keyword>
<comment type="cofactor">
    <cofactor evidence="9">
        <name>Zn(2+)</name>
        <dbReference type="ChEBI" id="CHEBI:29105"/>
    </cofactor>
    <text evidence="9">Binds 1 zinc ion per subunit.</text>
</comment>
<feature type="binding site" evidence="11">
    <location>
        <position position="37"/>
    </location>
    <ligand>
        <name>NAD(+)</name>
        <dbReference type="ChEBI" id="CHEBI:57540"/>
    </ligand>
</feature>
<evidence type="ECO:0000256" key="8">
    <source>
        <dbReference type="ARBA" id="ARBA00049006"/>
    </source>
</evidence>
<keyword evidence="3" id="KW-0560">Oxidoreductase</keyword>
<comment type="pathway">
    <text evidence="5">Polyol metabolism; glycerol fermentation; glycerone phosphate from glycerol (oxidative route): step 1/2.</text>
</comment>
<gene>
    <name evidence="13" type="ORF">E0W60_31730</name>
</gene>
<dbReference type="InterPro" id="IPR016205">
    <property type="entry name" value="Glycerol_DH"/>
</dbReference>
<dbReference type="GO" id="GO:0008888">
    <property type="term" value="F:glycerol dehydrogenase (NAD+) activity"/>
    <property type="evidence" value="ECO:0007669"/>
    <property type="project" value="UniProtKB-EC"/>
</dbReference>
<feature type="binding site" evidence="9">
    <location>
        <position position="255"/>
    </location>
    <ligand>
        <name>glycerol</name>
        <dbReference type="ChEBI" id="CHEBI:17754"/>
    </ligand>
</feature>
<feature type="binding site" evidence="9">
    <location>
        <position position="272"/>
    </location>
    <ligand>
        <name>glycerol</name>
        <dbReference type="ChEBI" id="CHEBI:17754"/>
    </ligand>
</feature>
<keyword evidence="4 11" id="KW-0520">NAD</keyword>
<geneLocation type="plasmid" evidence="13">
    <name>unnamed1</name>
</geneLocation>
<dbReference type="PIRSF" id="PIRSF000112">
    <property type="entry name" value="Glycerol_dehydrogenase"/>
    <property type="match status" value="1"/>
</dbReference>
<feature type="binding site" evidence="11">
    <location>
        <begin position="94"/>
        <end position="98"/>
    </location>
    <ligand>
        <name>NAD(+)</name>
        <dbReference type="ChEBI" id="CHEBI:57540"/>
    </ligand>
</feature>
<dbReference type="Gene3D" id="1.20.1090.10">
    <property type="entry name" value="Dehydroquinate synthase-like - alpha domain"/>
    <property type="match status" value="1"/>
</dbReference>
<feature type="binding site" evidence="11">
    <location>
        <begin position="116"/>
        <end position="119"/>
    </location>
    <ligand>
        <name>NAD(+)</name>
        <dbReference type="ChEBI" id="CHEBI:57540"/>
    </ligand>
</feature>
<dbReference type="InterPro" id="IPR001670">
    <property type="entry name" value="ADH_Fe/GldA"/>
</dbReference>
<evidence type="ECO:0000313" key="13">
    <source>
        <dbReference type="EMBL" id="QBY55576.1"/>
    </source>
</evidence>
<evidence type="ECO:0000256" key="7">
    <source>
        <dbReference type="ARBA" id="ARBA00040132"/>
    </source>
</evidence>
<dbReference type="InterPro" id="IPR018211">
    <property type="entry name" value="ADH_Fe_CS"/>
</dbReference>
<dbReference type="RefSeq" id="WP_135706815.1">
    <property type="nucleotide sequence ID" value="NZ_CP038636.1"/>
</dbReference>
<dbReference type="Pfam" id="PF00465">
    <property type="entry name" value="Fe-ADH"/>
    <property type="match status" value="1"/>
</dbReference>
<evidence type="ECO:0000256" key="3">
    <source>
        <dbReference type="ARBA" id="ARBA00023002"/>
    </source>
</evidence>
<comment type="similarity">
    <text evidence="1">Belongs to the iron-containing alcohol dehydrogenase family.</text>
</comment>